<dbReference type="GO" id="GO:0005783">
    <property type="term" value="C:endoplasmic reticulum"/>
    <property type="evidence" value="ECO:0007669"/>
    <property type="project" value="TreeGrafter"/>
</dbReference>
<reference evidence="4 5" key="1">
    <citation type="submission" date="2018-02" db="EMBL/GenBank/DDBJ databases">
        <title>The genomes of Aspergillus section Nigri reveals drivers in fungal speciation.</title>
        <authorList>
            <consortium name="DOE Joint Genome Institute"/>
            <person name="Vesth T.C."/>
            <person name="Nybo J."/>
            <person name="Theobald S."/>
            <person name="Brandl J."/>
            <person name="Frisvad J.C."/>
            <person name="Nielsen K.F."/>
            <person name="Lyhne E.K."/>
            <person name="Kogle M.E."/>
            <person name="Kuo A."/>
            <person name="Riley R."/>
            <person name="Clum A."/>
            <person name="Nolan M."/>
            <person name="Lipzen A."/>
            <person name="Salamov A."/>
            <person name="Henrissat B."/>
            <person name="Wiebenga A."/>
            <person name="De vries R.P."/>
            <person name="Grigoriev I.V."/>
            <person name="Mortensen U.H."/>
            <person name="Andersen M.R."/>
            <person name="Baker S.E."/>
        </authorList>
    </citation>
    <scope>NUCLEOTIDE SEQUENCE [LARGE SCALE GENOMIC DNA]</scope>
    <source>
        <strain evidence="4 5">CBS 707.79</strain>
    </source>
</reference>
<dbReference type="Pfam" id="PF02585">
    <property type="entry name" value="PIG-L"/>
    <property type="match status" value="1"/>
</dbReference>
<evidence type="ECO:0000256" key="3">
    <source>
        <dbReference type="SAM" id="SignalP"/>
    </source>
</evidence>
<proteinExistence type="inferred from homology"/>
<dbReference type="SUPFAM" id="SSF102588">
    <property type="entry name" value="LmbE-like"/>
    <property type="match status" value="1"/>
</dbReference>
<dbReference type="InterPro" id="IPR024078">
    <property type="entry name" value="LmbE-like_dom_sf"/>
</dbReference>
<dbReference type="STRING" id="1448320.A0A319DIV6"/>
<dbReference type="PANTHER" id="PTHR12993">
    <property type="entry name" value="N-ACETYLGLUCOSAMINYL-PHOSPHATIDYLINOSITOL DE-N-ACETYLASE-RELATED"/>
    <property type="match status" value="1"/>
</dbReference>
<feature type="signal peptide" evidence="3">
    <location>
        <begin position="1"/>
        <end position="21"/>
    </location>
</feature>
<feature type="chain" id="PRO_5016339093" description="N-acetylglucosaminylphosphatidylinositol deacetylase" evidence="3">
    <location>
        <begin position="22"/>
        <end position="275"/>
    </location>
</feature>
<dbReference type="PANTHER" id="PTHR12993:SF23">
    <property type="entry name" value="N-ACETYLGLUCOSAMINYLPHOSPHATIDYLINOSITOL DEACETYLASE"/>
    <property type="match status" value="1"/>
</dbReference>
<dbReference type="Gene3D" id="3.40.50.10320">
    <property type="entry name" value="LmbE-like"/>
    <property type="match status" value="1"/>
</dbReference>
<comment type="similarity">
    <text evidence="1">Belongs to the PIGL family.</text>
</comment>
<dbReference type="EMBL" id="KZ825826">
    <property type="protein sequence ID" value="PYH97279.1"/>
    <property type="molecule type" value="Genomic_DNA"/>
</dbReference>
<gene>
    <name evidence="4" type="ORF">BO71DRAFT_318872</name>
</gene>
<dbReference type="GO" id="GO:0000225">
    <property type="term" value="F:N-acetylglucosaminylphosphatidylinositol deacetylase activity"/>
    <property type="evidence" value="ECO:0007669"/>
    <property type="project" value="UniProtKB-EC"/>
</dbReference>
<evidence type="ECO:0000256" key="1">
    <source>
        <dbReference type="ARBA" id="ARBA00006066"/>
    </source>
</evidence>
<dbReference type="VEuPathDB" id="FungiDB:BO71DRAFT_318872"/>
<dbReference type="AlphaFoldDB" id="A0A319DIV6"/>
<dbReference type="InterPro" id="IPR003737">
    <property type="entry name" value="GlcNAc_PI_deacetylase-related"/>
</dbReference>
<protein>
    <recommendedName>
        <fullName evidence="2">N-acetylglucosaminylphosphatidylinositol deacetylase</fullName>
        <ecNumber evidence="2">3.5.1.89</ecNumber>
    </recommendedName>
</protein>
<evidence type="ECO:0000256" key="2">
    <source>
        <dbReference type="ARBA" id="ARBA00012176"/>
    </source>
</evidence>
<organism evidence="4 5">
    <name type="scientific">Aspergillus ellipticus CBS 707.79</name>
    <dbReference type="NCBI Taxonomy" id="1448320"/>
    <lineage>
        <taxon>Eukaryota</taxon>
        <taxon>Fungi</taxon>
        <taxon>Dikarya</taxon>
        <taxon>Ascomycota</taxon>
        <taxon>Pezizomycotina</taxon>
        <taxon>Eurotiomycetes</taxon>
        <taxon>Eurotiomycetidae</taxon>
        <taxon>Eurotiales</taxon>
        <taxon>Aspergillaceae</taxon>
        <taxon>Aspergillus</taxon>
        <taxon>Aspergillus subgen. Circumdati</taxon>
    </lineage>
</organism>
<evidence type="ECO:0000313" key="5">
    <source>
        <dbReference type="Proteomes" id="UP000247810"/>
    </source>
</evidence>
<accession>A0A319DIV6</accession>
<dbReference type="EC" id="3.5.1.89" evidence="2"/>
<keyword evidence="5" id="KW-1185">Reference proteome</keyword>
<keyword evidence="3" id="KW-0732">Signal</keyword>
<dbReference type="OrthoDB" id="203440at2759"/>
<sequence>MRPSSFLSTAAILGFIPFSLANILNFVAHQDDDLLFLSPDLIRDILSGQSVRTVYLTAGDAGMGSSYWSSRQAGSQAAYARMAVASNNWIESDPGIEGKEISIYTLADNQAISLAFMRLPDGNLDGSGFAADDNESLQKLWEGTIDQISTIDGSGTTYTRDELTQTLSSLISDFGPDEVKTGDYANNFGEGDHSDHYATGYFVVEALQSSGSGANLVGYYGYPIQDWAVNLDASDIEDKTNIFYTYAAYDTATCSTADSCSSRPESAWLQREYQV</sequence>
<dbReference type="Proteomes" id="UP000247810">
    <property type="component" value="Unassembled WGS sequence"/>
</dbReference>
<evidence type="ECO:0000313" key="4">
    <source>
        <dbReference type="EMBL" id="PYH97279.1"/>
    </source>
</evidence>
<name>A0A319DIV6_9EURO</name>